<dbReference type="Proteomes" id="UP000305760">
    <property type="component" value="Unassembled WGS sequence"/>
</dbReference>
<evidence type="ECO:0000313" key="2">
    <source>
        <dbReference type="Proteomes" id="UP000305760"/>
    </source>
</evidence>
<dbReference type="EMBL" id="SMDR01000003">
    <property type="protein sequence ID" value="TNJ32969.1"/>
    <property type="molecule type" value="Genomic_DNA"/>
</dbReference>
<accession>A0A5C4RPV7</accession>
<gene>
    <name evidence="1" type="ORF">E1B00_11675</name>
</gene>
<organism evidence="1 2">
    <name type="scientific">Arenimonas terrae</name>
    <dbReference type="NCBI Taxonomy" id="2546226"/>
    <lineage>
        <taxon>Bacteria</taxon>
        <taxon>Pseudomonadati</taxon>
        <taxon>Pseudomonadota</taxon>
        <taxon>Gammaproteobacteria</taxon>
        <taxon>Lysobacterales</taxon>
        <taxon>Lysobacteraceae</taxon>
        <taxon>Arenimonas</taxon>
    </lineage>
</organism>
<sequence>MSHSLYSLLQRLETARIPFTLARYRPDSILVAITIVGERVEIDVFEDGHMEVSRFKGHEDVEGGAALVAEIISANTEPAA</sequence>
<name>A0A5C4RPV7_9GAMM</name>
<dbReference type="AlphaFoldDB" id="A0A5C4RPV7"/>
<proteinExistence type="predicted"/>
<reference evidence="1 2" key="1">
    <citation type="submission" date="2019-03" db="EMBL/GenBank/DDBJ databases">
        <title>Arenimonas daejeonensis sp. nov., isolated from compost.</title>
        <authorList>
            <person name="Jeon C.O."/>
        </authorList>
    </citation>
    <scope>NUCLEOTIDE SEQUENCE [LARGE SCALE GENOMIC DNA]</scope>
    <source>
        <strain evidence="1 2">R29</strain>
    </source>
</reference>
<protein>
    <submittedName>
        <fullName evidence="1">Uncharacterized protein</fullName>
    </submittedName>
</protein>
<comment type="caution">
    <text evidence="1">The sequence shown here is derived from an EMBL/GenBank/DDBJ whole genome shotgun (WGS) entry which is preliminary data.</text>
</comment>
<keyword evidence="2" id="KW-1185">Reference proteome</keyword>
<dbReference type="RefSeq" id="WP_139449004.1">
    <property type="nucleotide sequence ID" value="NZ_SMDR01000003.1"/>
</dbReference>
<dbReference type="OrthoDB" id="9111313at2"/>
<evidence type="ECO:0000313" key="1">
    <source>
        <dbReference type="EMBL" id="TNJ32969.1"/>
    </source>
</evidence>